<protein>
    <submittedName>
        <fullName evidence="1">Uncharacterized protein</fullName>
    </submittedName>
</protein>
<name>A0ABX5PB09_9PROT</name>
<comment type="caution">
    <text evidence="1">The sequence shown here is derived from an EMBL/GenBank/DDBJ whole genome shotgun (WGS) entry which is preliminary data.</text>
</comment>
<proteinExistence type="predicted"/>
<reference evidence="1 2" key="1">
    <citation type="submission" date="2018-02" db="EMBL/GenBank/DDBJ databases">
        <authorList>
            <person name="Skraban J."/>
            <person name="Trcek J."/>
        </authorList>
    </citation>
    <scope>NUCLEOTIDE SEQUENCE [LARGE SCALE GENOMIC DNA]</scope>
    <source>
        <strain evidence="1 2">AV446</strain>
    </source>
</reference>
<dbReference type="Proteomes" id="UP000248116">
    <property type="component" value="Unassembled WGS sequence"/>
</dbReference>
<evidence type="ECO:0000313" key="2">
    <source>
        <dbReference type="Proteomes" id="UP000248116"/>
    </source>
</evidence>
<dbReference type="EMBL" id="PRCW01000004">
    <property type="protein sequence ID" value="PYD49226.1"/>
    <property type="molecule type" value="Genomic_DNA"/>
</dbReference>
<organism evidence="1 2">
    <name type="scientific">Novacetimonas pomaceti</name>
    <dbReference type="NCBI Taxonomy" id="2021998"/>
    <lineage>
        <taxon>Bacteria</taxon>
        <taxon>Pseudomonadati</taxon>
        <taxon>Pseudomonadota</taxon>
        <taxon>Alphaproteobacteria</taxon>
        <taxon>Acetobacterales</taxon>
        <taxon>Acetobacteraceae</taxon>
        <taxon>Novacetimonas</taxon>
    </lineage>
</organism>
<keyword evidence="2" id="KW-1185">Reference proteome</keyword>
<evidence type="ECO:0000313" key="1">
    <source>
        <dbReference type="EMBL" id="PYD49226.1"/>
    </source>
</evidence>
<accession>A0ABX5PB09</accession>
<sequence>MGARHVASRSHHRPGHLVLRLSQCRRGYRDGGCPGNDVPYRLLITVLNSKLKIGQVRFFYMPKNGGASGHACPTSGRGTGNFMMDMRDSAPRGQGGLPAAYAETIYKSANS</sequence>
<gene>
    <name evidence="1" type="ORF">C3920_00325</name>
</gene>